<reference evidence="1 2" key="1">
    <citation type="journal article" date="2019" name="Sci. Rep.">
        <title>Orb-weaving spider Araneus ventricosus genome elucidates the spidroin gene catalogue.</title>
        <authorList>
            <person name="Kono N."/>
            <person name="Nakamura H."/>
            <person name="Ohtoshi R."/>
            <person name="Moran D.A.P."/>
            <person name="Shinohara A."/>
            <person name="Yoshida Y."/>
            <person name="Fujiwara M."/>
            <person name="Mori M."/>
            <person name="Tomita M."/>
            <person name="Arakawa K."/>
        </authorList>
    </citation>
    <scope>NUCLEOTIDE SEQUENCE [LARGE SCALE GENOMIC DNA]</scope>
</reference>
<keyword evidence="2" id="KW-1185">Reference proteome</keyword>
<gene>
    <name evidence="1" type="ORF">AVEN_39521_1</name>
</gene>
<dbReference type="OrthoDB" id="8060926at2759"/>
<dbReference type="EMBL" id="BGPR01009210">
    <property type="protein sequence ID" value="GBN38609.1"/>
    <property type="molecule type" value="Genomic_DNA"/>
</dbReference>
<comment type="caution">
    <text evidence="1">The sequence shown here is derived from an EMBL/GenBank/DDBJ whole genome shotgun (WGS) entry which is preliminary data.</text>
</comment>
<evidence type="ECO:0000313" key="2">
    <source>
        <dbReference type="Proteomes" id="UP000499080"/>
    </source>
</evidence>
<protein>
    <submittedName>
        <fullName evidence="1">Uncharacterized protein</fullName>
    </submittedName>
</protein>
<proteinExistence type="predicted"/>
<sequence>MGTKKIYQTKEPRQLNDLVRGKLIFSELITVTMPQEQFLSNDWNKEMYTAMLSVKLESEGFLVKQAKKGAEVRERRRERHRSPHHAYSIKTSPSAIFFLKPGKGNSPNNPFSASNFKYSQCVKNALLFLHAFSGCDTTTSFCRQGRKKFLKLILRNEALLQITQFCMSKEAQMDSTVDAERRLMVALYRGKVYDALNGLGFQLFSKSLMKGNLILASLHPRLEAVRQNCLRTYLQALMWLDQVLNSLNWG</sequence>
<accession>A0A4Y2NIU3</accession>
<evidence type="ECO:0000313" key="1">
    <source>
        <dbReference type="EMBL" id="GBN38609.1"/>
    </source>
</evidence>
<dbReference type="Proteomes" id="UP000499080">
    <property type="component" value="Unassembled WGS sequence"/>
</dbReference>
<name>A0A4Y2NIU3_ARAVE</name>
<organism evidence="1 2">
    <name type="scientific">Araneus ventricosus</name>
    <name type="common">Orbweaver spider</name>
    <name type="synonym">Epeira ventricosa</name>
    <dbReference type="NCBI Taxonomy" id="182803"/>
    <lineage>
        <taxon>Eukaryota</taxon>
        <taxon>Metazoa</taxon>
        <taxon>Ecdysozoa</taxon>
        <taxon>Arthropoda</taxon>
        <taxon>Chelicerata</taxon>
        <taxon>Arachnida</taxon>
        <taxon>Araneae</taxon>
        <taxon>Araneomorphae</taxon>
        <taxon>Entelegynae</taxon>
        <taxon>Araneoidea</taxon>
        <taxon>Araneidae</taxon>
        <taxon>Araneus</taxon>
    </lineage>
</organism>
<dbReference type="AlphaFoldDB" id="A0A4Y2NIU3"/>